<dbReference type="EMBL" id="BAAALD010000070">
    <property type="protein sequence ID" value="GAA1107331.1"/>
    <property type="molecule type" value="Genomic_DNA"/>
</dbReference>
<sequence>MPVLVSAVVLLGALGLLNLALTFGIVRRLNAESARAAQPAGLHGLADAASIGATAGPFSVTAADGSTVTRDTLATPALVAFFAPGCPPCAELLPEFTGRLREDGPPAGDVLAVVTPGAGQQEYVDALAEVATVVTGDQAQDVVDALGVGGFPVVARLDDDGTLHVLHRDLREMARPVPA</sequence>
<dbReference type="SUPFAM" id="SSF52833">
    <property type="entry name" value="Thioredoxin-like"/>
    <property type="match status" value="1"/>
</dbReference>
<name>A0ABN1TYK3_9ACTN</name>
<feature type="domain" description="Thioredoxin" evidence="1">
    <location>
        <begin position="49"/>
        <end position="179"/>
    </location>
</feature>
<dbReference type="InterPro" id="IPR036249">
    <property type="entry name" value="Thioredoxin-like_sf"/>
</dbReference>
<reference evidence="2 3" key="1">
    <citation type="journal article" date="2019" name="Int. J. Syst. Evol. Microbiol.">
        <title>The Global Catalogue of Microorganisms (GCM) 10K type strain sequencing project: providing services to taxonomists for standard genome sequencing and annotation.</title>
        <authorList>
            <consortium name="The Broad Institute Genomics Platform"/>
            <consortium name="The Broad Institute Genome Sequencing Center for Infectious Disease"/>
            <person name="Wu L."/>
            <person name="Ma J."/>
        </authorList>
    </citation>
    <scope>NUCLEOTIDE SEQUENCE [LARGE SCALE GENOMIC DNA]</scope>
    <source>
        <strain evidence="2 3">JCM 13002</strain>
    </source>
</reference>
<dbReference type="PROSITE" id="PS00194">
    <property type="entry name" value="THIOREDOXIN_1"/>
    <property type="match status" value="1"/>
</dbReference>
<keyword evidence="3" id="KW-1185">Reference proteome</keyword>
<dbReference type="PROSITE" id="PS51352">
    <property type="entry name" value="THIOREDOXIN_2"/>
    <property type="match status" value="1"/>
</dbReference>
<accession>A0ABN1TYK3</accession>
<evidence type="ECO:0000313" key="2">
    <source>
        <dbReference type="EMBL" id="GAA1107331.1"/>
    </source>
</evidence>
<dbReference type="RefSeq" id="WP_344626530.1">
    <property type="nucleotide sequence ID" value="NZ_BAAALD010000070.1"/>
</dbReference>
<evidence type="ECO:0000313" key="3">
    <source>
        <dbReference type="Proteomes" id="UP001499987"/>
    </source>
</evidence>
<evidence type="ECO:0000259" key="1">
    <source>
        <dbReference type="PROSITE" id="PS51352"/>
    </source>
</evidence>
<gene>
    <name evidence="2" type="ORF">GCM10009663_56570</name>
</gene>
<organism evidence="2 3">
    <name type="scientific">Kitasatospora arboriphila</name>
    <dbReference type="NCBI Taxonomy" id="258052"/>
    <lineage>
        <taxon>Bacteria</taxon>
        <taxon>Bacillati</taxon>
        <taxon>Actinomycetota</taxon>
        <taxon>Actinomycetes</taxon>
        <taxon>Kitasatosporales</taxon>
        <taxon>Streptomycetaceae</taxon>
        <taxon>Kitasatospora</taxon>
    </lineage>
</organism>
<comment type="caution">
    <text evidence="2">The sequence shown here is derived from an EMBL/GenBank/DDBJ whole genome shotgun (WGS) entry which is preliminary data.</text>
</comment>
<proteinExistence type="predicted"/>
<dbReference type="InterPro" id="IPR013766">
    <property type="entry name" value="Thioredoxin_domain"/>
</dbReference>
<dbReference type="Gene3D" id="3.40.30.10">
    <property type="entry name" value="Glutaredoxin"/>
    <property type="match status" value="1"/>
</dbReference>
<dbReference type="InterPro" id="IPR017937">
    <property type="entry name" value="Thioredoxin_CS"/>
</dbReference>
<protein>
    <recommendedName>
        <fullName evidence="1">Thioredoxin domain-containing protein</fullName>
    </recommendedName>
</protein>
<dbReference type="Proteomes" id="UP001499987">
    <property type="component" value="Unassembled WGS sequence"/>
</dbReference>